<sequence>MSESADDDETDDEAGAKTGSQATARKPPRPVTQAWLQRAALYYLERYSASSAQLHKVLARKVETRLRLRGEADDPQIAGPARALIAGVVEQAVSGGYVDDAAYARARVASLRRRGGSHRAIMAKLRGKGLDPALIEEALAEDVAEAQAEGQANGEAPDDDDADARARREYEAARAYARRRRLGPHRTPPQPERRDRDIAAMARAGFALALAIHVIDDTD</sequence>
<dbReference type="Proteomes" id="UP000050497">
    <property type="component" value="Unassembled WGS sequence"/>
</dbReference>
<feature type="region of interest" description="Disordered" evidence="5">
    <location>
        <begin position="1"/>
        <end position="31"/>
    </location>
</feature>
<evidence type="ECO:0000256" key="1">
    <source>
        <dbReference type="ARBA" id="ARBA00004496"/>
    </source>
</evidence>
<organism evidence="7 9">
    <name type="scientific">Saliniramus fredricksonii</name>
    <dbReference type="NCBI Taxonomy" id="1653334"/>
    <lineage>
        <taxon>Bacteria</taxon>
        <taxon>Pseudomonadati</taxon>
        <taxon>Pseudomonadota</taxon>
        <taxon>Alphaproteobacteria</taxon>
        <taxon>Hyphomicrobiales</taxon>
        <taxon>Salinarimonadaceae</taxon>
        <taxon>Saliniramus</taxon>
    </lineage>
</organism>
<keyword evidence="4" id="KW-0963">Cytoplasm</keyword>
<evidence type="ECO:0000313" key="7">
    <source>
        <dbReference type="EMBL" id="KPQ10789.1"/>
    </source>
</evidence>
<evidence type="ECO:0000256" key="3">
    <source>
        <dbReference type="ARBA" id="ARBA00018111"/>
    </source>
</evidence>
<dbReference type="InterPro" id="IPR053924">
    <property type="entry name" value="RecX_HTH_2nd"/>
</dbReference>
<protein>
    <recommendedName>
        <fullName evidence="3">Regulatory protein RecX</fullName>
    </recommendedName>
</protein>
<gene>
    <name evidence="7" type="primary">recX</name>
    <name evidence="8" type="ORF">GA0071312_0927</name>
    <name evidence="7" type="ORF">HLUCCO17_10055</name>
</gene>
<evidence type="ECO:0000256" key="4">
    <source>
        <dbReference type="ARBA" id="ARBA00022490"/>
    </source>
</evidence>
<dbReference type="Pfam" id="PF02631">
    <property type="entry name" value="RecX_HTH2"/>
    <property type="match status" value="1"/>
</dbReference>
<dbReference type="Gene3D" id="1.10.10.10">
    <property type="entry name" value="Winged helix-like DNA-binding domain superfamily/Winged helix DNA-binding domain"/>
    <property type="match status" value="1"/>
</dbReference>
<keyword evidence="10" id="KW-1185">Reference proteome</keyword>
<dbReference type="STRING" id="1653334.GA0071312_0927"/>
<evidence type="ECO:0000313" key="8">
    <source>
        <dbReference type="EMBL" id="SCC79506.1"/>
    </source>
</evidence>
<accession>A0A0P8A6G2</accession>
<reference evidence="8 10" key="2">
    <citation type="submission" date="2016-08" db="EMBL/GenBank/DDBJ databases">
        <authorList>
            <person name="Varghese N."/>
            <person name="Submissions Spin"/>
        </authorList>
    </citation>
    <scope>NUCLEOTIDE SEQUENCE [LARGE SCALE GENOMIC DNA]</scope>
    <source>
        <strain evidence="8 10">HL-109</strain>
    </source>
</reference>
<dbReference type="EMBL" id="LJSX01000013">
    <property type="protein sequence ID" value="KPQ10789.1"/>
    <property type="molecule type" value="Genomic_DNA"/>
</dbReference>
<evidence type="ECO:0000313" key="9">
    <source>
        <dbReference type="Proteomes" id="UP000050497"/>
    </source>
</evidence>
<dbReference type="RefSeq" id="WP_083204309.1">
    <property type="nucleotide sequence ID" value="NZ_FMBM01000001.1"/>
</dbReference>
<dbReference type="GO" id="GO:0005737">
    <property type="term" value="C:cytoplasm"/>
    <property type="evidence" value="ECO:0007669"/>
    <property type="project" value="UniProtKB-SubCell"/>
</dbReference>
<dbReference type="PATRIC" id="fig|1653334.4.peg.3119"/>
<dbReference type="InterPro" id="IPR036388">
    <property type="entry name" value="WH-like_DNA-bd_sf"/>
</dbReference>
<dbReference type="Proteomes" id="UP000182800">
    <property type="component" value="Unassembled WGS sequence"/>
</dbReference>
<evidence type="ECO:0000256" key="2">
    <source>
        <dbReference type="ARBA" id="ARBA00009695"/>
    </source>
</evidence>
<dbReference type="AlphaFoldDB" id="A0A0P8A6G2"/>
<feature type="compositionally biased region" description="Basic and acidic residues" evidence="5">
    <location>
        <begin position="163"/>
        <end position="172"/>
    </location>
</feature>
<dbReference type="EMBL" id="FMBM01000001">
    <property type="protein sequence ID" value="SCC79506.1"/>
    <property type="molecule type" value="Genomic_DNA"/>
</dbReference>
<proteinExistence type="inferred from homology"/>
<comment type="caution">
    <text evidence="7">The sequence shown here is derived from an EMBL/GenBank/DDBJ whole genome shotgun (WGS) entry which is preliminary data.</text>
</comment>
<reference evidence="7 9" key="1">
    <citation type="submission" date="2015-09" db="EMBL/GenBank/DDBJ databases">
        <title>Identification and resolution of microdiversity through metagenomic sequencing of parallel consortia.</title>
        <authorList>
            <person name="Nelson W.C."/>
            <person name="Romine M.F."/>
            <person name="Lindemann S.R."/>
        </authorList>
    </citation>
    <scope>NUCLEOTIDE SEQUENCE [LARGE SCALE GENOMIC DNA]</scope>
    <source>
        <strain evidence="7">HL-109</strain>
    </source>
</reference>
<feature type="compositionally biased region" description="Low complexity" evidence="5">
    <location>
        <begin position="145"/>
        <end position="155"/>
    </location>
</feature>
<comment type="subcellular location">
    <subcellularLocation>
        <location evidence="1">Cytoplasm</location>
    </subcellularLocation>
</comment>
<evidence type="ECO:0000256" key="5">
    <source>
        <dbReference type="SAM" id="MobiDB-lite"/>
    </source>
</evidence>
<feature type="domain" description="RecX second three-helical" evidence="6">
    <location>
        <begin position="99"/>
        <end position="139"/>
    </location>
</feature>
<feature type="region of interest" description="Disordered" evidence="5">
    <location>
        <begin position="144"/>
        <end position="198"/>
    </location>
</feature>
<comment type="similarity">
    <text evidence="2">Belongs to the RecX family.</text>
</comment>
<name>A0A0P8A6G2_9HYPH</name>
<evidence type="ECO:0000313" key="10">
    <source>
        <dbReference type="Proteomes" id="UP000182800"/>
    </source>
</evidence>
<feature type="compositionally biased region" description="Acidic residues" evidence="5">
    <location>
        <begin position="1"/>
        <end position="13"/>
    </location>
</feature>
<dbReference type="OrthoDB" id="5507982at2"/>
<evidence type="ECO:0000259" key="6">
    <source>
        <dbReference type="Pfam" id="PF02631"/>
    </source>
</evidence>